<dbReference type="CDD" id="cd00086">
    <property type="entry name" value="homeodomain"/>
    <property type="match status" value="1"/>
</dbReference>
<feature type="region of interest" description="Disordered" evidence="4">
    <location>
        <begin position="250"/>
        <end position="324"/>
    </location>
</feature>
<dbReference type="PROSITE" id="PS50157">
    <property type="entry name" value="ZINC_FINGER_C2H2_2"/>
    <property type="match status" value="1"/>
</dbReference>
<dbReference type="InterPro" id="IPR001356">
    <property type="entry name" value="HD"/>
</dbReference>
<reference evidence="7" key="1">
    <citation type="journal article" date="2020" name="Stud. Mycol.">
        <title>101 Dothideomycetes genomes: a test case for predicting lifestyles and emergence of pathogens.</title>
        <authorList>
            <person name="Haridas S."/>
            <person name="Albert R."/>
            <person name="Binder M."/>
            <person name="Bloem J."/>
            <person name="Labutti K."/>
            <person name="Salamov A."/>
            <person name="Andreopoulos B."/>
            <person name="Baker S."/>
            <person name="Barry K."/>
            <person name="Bills G."/>
            <person name="Bluhm B."/>
            <person name="Cannon C."/>
            <person name="Castanera R."/>
            <person name="Culley D."/>
            <person name="Daum C."/>
            <person name="Ezra D."/>
            <person name="Gonzalez J."/>
            <person name="Henrissat B."/>
            <person name="Kuo A."/>
            <person name="Liang C."/>
            <person name="Lipzen A."/>
            <person name="Lutzoni F."/>
            <person name="Magnuson J."/>
            <person name="Mondo S."/>
            <person name="Nolan M."/>
            <person name="Ohm R."/>
            <person name="Pangilinan J."/>
            <person name="Park H.-J."/>
            <person name="Ramirez L."/>
            <person name="Alfaro M."/>
            <person name="Sun H."/>
            <person name="Tritt A."/>
            <person name="Yoshinaga Y."/>
            <person name="Zwiers L.-H."/>
            <person name="Turgeon B."/>
            <person name="Goodwin S."/>
            <person name="Spatafora J."/>
            <person name="Crous P."/>
            <person name="Grigoriev I."/>
        </authorList>
    </citation>
    <scope>NUCLEOTIDE SEQUENCE</scope>
    <source>
        <strain evidence="7">CBS 122681</strain>
    </source>
</reference>
<evidence type="ECO:0008006" key="9">
    <source>
        <dbReference type="Google" id="ProtNLM"/>
    </source>
</evidence>
<dbReference type="InterPro" id="IPR009057">
    <property type="entry name" value="Homeodomain-like_sf"/>
</dbReference>
<feature type="region of interest" description="Disordered" evidence="4">
    <location>
        <begin position="131"/>
        <end position="159"/>
    </location>
</feature>
<evidence type="ECO:0000313" key="7">
    <source>
        <dbReference type="EMBL" id="KAF2661818.1"/>
    </source>
</evidence>
<evidence type="ECO:0000256" key="1">
    <source>
        <dbReference type="PROSITE-ProRule" id="PRU00042"/>
    </source>
</evidence>
<keyword evidence="8" id="KW-1185">Reference proteome</keyword>
<accession>A0A6A6TSE2</accession>
<evidence type="ECO:0000259" key="6">
    <source>
        <dbReference type="PROSITE" id="PS50157"/>
    </source>
</evidence>
<keyword evidence="1" id="KW-0862">Zinc</keyword>
<feature type="compositionally biased region" description="Low complexity" evidence="4">
    <location>
        <begin position="275"/>
        <end position="301"/>
    </location>
</feature>
<sequence length="782" mass="86318">MEDTLNDDVLRLFMEDYPTAGIDLPFEHTVNEGAFGTLDTEPLYSSQFSSRMPYEDPLQGTTALFHSPLEQNGRYASLESSPSNLFTTPFLEASWDDLTGEPFSPDFLELSPQTSNHSLGSDRVQAVPTSVIAHTDRSRDEEEESGGSARKKRRRIPSSARKVLDATFERLKEDPYVPQDELRALEERTGLSPKQIRTFFANARARKLPKAISYAVDPNAVDKQQDPMQRFLSSSPEDEGIPEDAIRNAVGTTGASWPSPAAALQQSPKRAVDTVSVSGSAFSSNSGSSSSQASADSANSRGSRRGRKRRREPTDKIEESFVRHPSEPSKIYQCTFCATDFSQKYDWKRHEESVHFPQTEWICMPNGPVYDTGGGKRCSLCDSEYPDDAHLETHNCQACTTTPQEQHSFMRKDKLVQHLLQVHRCKPPPSIKTWSRPVSRTCTMICGICGHLPLSWTARIDHYASHFTSGHSMALWLLGRPGGILPQVSPSEEWIQRKMKIEPHPEGDYHCPDCSNRFVITQAMFHKRQAHSDFTDVDYGLKFLIANLSRQVLDGKQPQLPPKESTEMGFGTKLWLQNNTRLMGCGDRDTKRGSTSTLRPTVNVEVPMAKRIPFGSALGRMPARGFSETSHASNQNSPHLEAVKLPAMCTHIYPYRSFKATSLGTQIGTSDSHSASADDQDQDHNANLSRLYPFFPFDKQAGAGGGGGRGKAKKKEKPVVLAHGDGKPVKMLWNSPGLSAASGPVAGKDAGGGNGKKVKQGTATADGQDAWVLRRDFEGELS</sequence>
<comment type="subcellular location">
    <subcellularLocation>
        <location evidence="2 3">Nucleus</location>
    </subcellularLocation>
</comment>
<dbReference type="SUPFAM" id="SSF46689">
    <property type="entry name" value="Homeodomain-like"/>
    <property type="match status" value="1"/>
</dbReference>
<dbReference type="Proteomes" id="UP000799324">
    <property type="component" value="Unassembled WGS sequence"/>
</dbReference>
<dbReference type="Pfam" id="PF00046">
    <property type="entry name" value="Homeodomain"/>
    <property type="match status" value="1"/>
</dbReference>
<dbReference type="GO" id="GO:0008270">
    <property type="term" value="F:zinc ion binding"/>
    <property type="evidence" value="ECO:0007669"/>
    <property type="project" value="UniProtKB-KW"/>
</dbReference>
<keyword evidence="2 3" id="KW-0371">Homeobox</keyword>
<feature type="domain" description="Homeobox" evidence="5">
    <location>
        <begin position="147"/>
        <end position="210"/>
    </location>
</feature>
<evidence type="ECO:0000256" key="4">
    <source>
        <dbReference type="SAM" id="MobiDB-lite"/>
    </source>
</evidence>
<dbReference type="SMART" id="SM00389">
    <property type="entry name" value="HOX"/>
    <property type="match status" value="1"/>
</dbReference>
<dbReference type="GO" id="GO:0005634">
    <property type="term" value="C:nucleus"/>
    <property type="evidence" value="ECO:0007669"/>
    <property type="project" value="UniProtKB-SubCell"/>
</dbReference>
<feature type="DNA-binding region" description="Homeobox" evidence="2">
    <location>
        <begin position="149"/>
        <end position="211"/>
    </location>
</feature>
<name>A0A6A6TSE2_9PLEO</name>
<evidence type="ECO:0000313" key="8">
    <source>
        <dbReference type="Proteomes" id="UP000799324"/>
    </source>
</evidence>
<dbReference type="Gene3D" id="3.30.160.60">
    <property type="entry name" value="Classic Zinc Finger"/>
    <property type="match status" value="1"/>
</dbReference>
<evidence type="ECO:0000259" key="5">
    <source>
        <dbReference type="PROSITE" id="PS50071"/>
    </source>
</evidence>
<keyword evidence="1" id="KW-0863">Zinc-finger</keyword>
<dbReference type="Gene3D" id="1.10.10.60">
    <property type="entry name" value="Homeodomain-like"/>
    <property type="match status" value="1"/>
</dbReference>
<dbReference type="OrthoDB" id="5399138at2759"/>
<dbReference type="GO" id="GO:0003677">
    <property type="term" value="F:DNA binding"/>
    <property type="evidence" value="ECO:0007669"/>
    <property type="project" value="UniProtKB-UniRule"/>
</dbReference>
<feature type="compositionally biased region" description="Basic and acidic residues" evidence="4">
    <location>
        <begin position="312"/>
        <end position="324"/>
    </location>
</feature>
<evidence type="ECO:0000256" key="2">
    <source>
        <dbReference type="PROSITE-ProRule" id="PRU00108"/>
    </source>
</evidence>
<feature type="domain" description="C2H2-type" evidence="6">
    <location>
        <begin position="332"/>
        <end position="360"/>
    </location>
</feature>
<organism evidence="7 8">
    <name type="scientific">Lophiostoma macrostomum CBS 122681</name>
    <dbReference type="NCBI Taxonomy" id="1314788"/>
    <lineage>
        <taxon>Eukaryota</taxon>
        <taxon>Fungi</taxon>
        <taxon>Dikarya</taxon>
        <taxon>Ascomycota</taxon>
        <taxon>Pezizomycotina</taxon>
        <taxon>Dothideomycetes</taxon>
        <taxon>Pleosporomycetidae</taxon>
        <taxon>Pleosporales</taxon>
        <taxon>Lophiostomataceae</taxon>
        <taxon>Lophiostoma</taxon>
    </lineage>
</organism>
<dbReference type="EMBL" id="MU004292">
    <property type="protein sequence ID" value="KAF2661818.1"/>
    <property type="molecule type" value="Genomic_DNA"/>
</dbReference>
<evidence type="ECO:0000256" key="3">
    <source>
        <dbReference type="RuleBase" id="RU000682"/>
    </source>
</evidence>
<feature type="compositionally biased region" description="Basic residues" evidence="4">
    <location>
        <begin position="302"/>
        <end position="311"/>
    </location>
</feature>
<keyword evidence="2 3" id="KW-0238">DNA-binding</keyword>
<keyword evidence="2 3" id="KW-0539">Nucleus</keyword>
<protein>
    <recommendedName>
        <fullName evidence="9">Homeobox domain-containing protein</fullName>
    </recommendedName>
</protein>
<dbReference type="PROSITE" id="PS50071">
    <property type="entry name" value="HOMEOBOX_2"/>
    <property type="match status" value="1"/>
</dbReference>
<dbReference type="AlphaFoldDB" id="A0A6A6TSE2"/>
<dbReference type="InterPro" id="IPR013087">
    <property type="entry name" value="Znf_C2H2_type"/>
</dbReference>
<feature type="region of interest" description="Disordered" evidence="4">
    <location>
        <begin position="223"/>
        <end position="242"/>
    </location>
</feature>
<gene>
    <name evidence="7" type="ORF">K491DRAFT_387747</name>
</gene>
<dbReference type="PROSITE" id="PS00028">
    <property type="entry name" value="ZINC_FINGER_C2H2_1"/>
    <property type="match status" value="1"/>
</dbReference>
<keyword evidence="1" id="KW-0479">Metal-binding</keyword>
<proteinExistence type="predicted"/>
<dbReference type="SMART" id="SM00355">
    <property type="entry name" value="ZnF_C2H2"/>
    <property type="match status" value="4"/>
</dbReference>
<feature type="region of interest" description="Disordered" evidence="4">
    <location>
        <begin position="726"/>
        <end position="768"/>
    </location>
</feature>